<sequence>MKKRIGYLLGIIAIVLAIVFSYQAGKKEVEGNIKTVIGNSVYNVWEGYNSIIEDSNKGLTIDAISKMNERLIYVTAYSNVIDRGTGQTLLQPIASKISNIAKGIEDNYYQDGGVNEQQQEKYKQMIEAIKEVNEQILKVYYIPNSEGTVKLKIENFEELIEINKRLN</sequence>
<comment type="caution">
    <text evidence="1">The sequence shown here is derived from an EMBL/GenBank/DDBJ whole genome shotgun (WGS) entry which is preliminary data.</text>
</comment>
<organism evidence="1 2">
    <name type="scientific">Lysinibacillus telephonicus</name>
    <dbReference type="NCBI Taxonomy" id="1714840"/>
    <lineage>
        <taxon>Bacteria</taxon>
        <taxon>Bacillati</taxon>
        <taxon>Bacillota</taxon>
        <taxon>Bacilli</taxon>
        <taxon>Bacillales</taxon>
        <taxon>Bacillaceae</taxon>
        <taxon>Lysinibacillus</taxon>
    </lineage>
</organism>
<dbReference type="EMBL" id="RXNR01000045">
    <property type="protein sequence ID" value="RTQ90840.1"/>
    <property type="molecule type" value="Genomic_DNA"/>
</dbReference>
<accession>A0A431UN02</accession>
<name>A0A431UN02_9BACI</name>
<evidence type="ECO:0000313" key="2">
    <source>
        <dbReference type="Proteomes" id="UP000276349"/>
    </source>
</evidence>
<gene>
    <name evidence="1" type="ORF">EKG35_14315</name>
</gene>
<evidence type="ECO:0000313" key="1">
    <source>
        <dbReference type="EMBL" id="RTQ90840.1"/>
    </source>
</evidence>
<keyword evidence="2" id="KW-1185">Reference proteome</keyword>
<protein>
    <submittedName>
        <fullName evidence="1">Uncharacterized protein</fullName>
    </submittedName>
</protein>
<dbReference type="AlphaFoldDB" id="A0A431UN02"/>
<dbReference type="Proteomes" id="UP000276349">
    <property type="component" value="Unassembled WGS sequence"/>
</dbReference>
<proteinExistence type="predicted"/>
<reference evidence="1 2" key="1">
    <citation type="submission" date="2018-12" db="EMBL/GenBank/DDBJ databases">
        <authorList>
            <person name="Yu L."/>
        </authorList>
    </citation>
    <scope>NUCLEOTIDE SEQUENCE [LARGE SCALE GENOMIC DNA]</scope>
    <source>
        <strain evidence="1 2">S5H2222</strain>
    </source>
</reference>
<dbReference type="RefSeq" id="WP_126295240.1">
    <property type="nucleotide sequence ID" value="NZ_RXNR01000045.1"/>
</dbReference>
<dbReference type="OrthoDB" id="2974515at2"/>